<evidence type="ECO:0000256" key="3">
    <source>
        <dbReference type="ARBA" id="ARBA00023125"/>
    </source>
</evidence>
<dbReference type="PRINTS" id="PR00039">
    <property type="entry name" value="HTHLYSR"/>
</dbReference>
<keyword evidence="2" id="KW-0805">Transcription regulation</keyword>
<name>F5XW26_RAMTT</name>
<dbReference type="GO" id="GO:0000976">
    <property type="term" value="F:transcription cis-regulatory region binding"/>
    <property type="evidence" value="ECO:0007669"/>
    <property type="project" value="TreeGrafter"/>
</dbReference>
<dbReference type="PANTHER" id="PTHR30126:SF39">
    <property type="entry name" value="HTH-TYPE TRANSCRIPTIONAL REGULATOR CYSL"/>
    <property type="match status" value="1"/>
</dbReference>
<organism evidence="6 7">
    <name type="scientific">Ramlibacter tataouinensis (strain ATCC BAA-407 / DSM 14655 / LMG 21543 / TTB310)</name>
    <dbReference type="NCBI Taxonomy" id="365046"/>
    <lineage>
        <taxon>Bacteria</taxon>
        <taxon>Pseudomonadati</taxon>
        <taxon>Pseudomonadota</taxon>
        <taxon>Betaproteobacteria</taxon>
        <taxon>Burkholderiales</taxon>
        <taxon>Comamonadaceae</taxon>
        <taxon>Ramlibacter</taxon>
    </lineage>
</organism>
<dbReference type="Proteomes" id="UP000008385">
    <property type="component" value="Chromosome"/>
</dbReference>
<keyword evidence="7" id="KW-1185">Reference proteome</keyword>
<gene>
    <name evidence="6" type="ordered locus">Rta_30200</name>
</gene>
<dbReference type="RefSeq" id="WP_013902360.1">
    <property type="nucleotide sequence ID" value="NC_015677.1"/>
</dbReference>
<dbReference type="CDD" id="cd00090">
    <property type="entry name" value="HTH_ARSR"/>
    <property type="match status" value="1"/>
</dbReference>
<dbReference type="InterPro" id="IPR011991">
    <property type="entry name" value="ArsR-like_HTH"/>
</dbReference>
<keyword evidence="4" id="KW-0804">Transcription</keyword>
<accession>F5XW26</accession>
<dbReference type="HOGENOM" id="CLU_039613_6_1_4"/>
<evidence type="ECO:0000313" key="6">
    <source>
        <dbReference type="EMBL" id="AEG94129.1"/>
    </source>
</evidence>
<evidence type="ECO:0000256" key="1">
    <source>
        <dbReference type="ARBA" id="ARBA00009437"/>
    </source>
</evidence>
<dbReference type="SUPFAM" id="SSF46785">
    <property type="entry name" value="Winged helix' DNA-binding domain"/>
    <property type="match status" value="1"/>
</dbReference>
<dbReference type="InterPro" id="IPR005119">
    <property type="entry name" value="LysR_subst-bd"/>
</dbReference>
<dbReference type="PANTHER" id="PTHR30126">
    <property type="entry name" value="HTH-TYPE TRANSCRIPTIONAL REGULATOR"/>
    <property type="match status" value="1"/>
</dbReference>
<dbReference type="SUPFAM" id="SSF53850">
    <property type="entry name" value="Periplasmic binding protein-like II"/>
    <property type="match status" value="1"/>
</dbReference>
<dbReference type="PATRIC" id="fig|365046.3.peg.3087"/>
<dbReference type="eggNOG" id="COG0583">
    <property type="taxonomic scope" value="Bacteria"/>
</dbReference>
<dbReference type="Gene3D" id="1.10.10.10">
    <property type="entry name" value="Winged helix-like DNA-binding domain superfamily/Winged helix DNA-binding domain"/>
    <property type="match status" value="1"/>
</dbReference>
<dbReference type="EMBL" id="CP000245">
    <property type="protein sequence ID" value="AEG94129.1"/>
    <property type="molecule type" value="Genomic_DNA"/>
</dbReference>
<dbReference type="Gene3D" id="3.40.190.10">
    <property type="entry name" value="Periplasmic binding protein-like II"/>
    <property type="match status" value="2"/>
</dbReference>
<feature type="domain" description="HTH lysR-type" evidence="5">
    <location>
        <begin position="2"/>
        <end position="59"/>
    </location>
</feature>
<evidence type="ECO:0000256" key="4">
    <source>
        <dbReference type="ARBA" id="ARBA00023163"/>
    </source>
</evidence>
<dbReference type="STRING" id="365046.Rta_30200"/>
<reference evidence="7" key="1">
    <citation type="submission" date="2006-01" db="EMBL/GenBank/DDBJ databases">
        <title>Genome of the cyst-dividing bacterium Ramlibacter tataouinensis.</title>
        <authorList>
            <person name="Barakat M."/>
            <person name="Ortet P."/>
            <person name="De Luca G."/>
            <person name="Jourlin-Castelli C."/>
            <person name="Ansaldi M."/>
            <person name="Py B."/>
            <person name="Fichant G."/>
            <person name="Coutinho P."/>
            <person name="Voulhoux R."/>
            <person name="Bastien O."/>
            <person name="Roy S."/>
            <person name="Marechal E."/>
            <person name="Henrissat B."/>
            <person name="Quentin Y."/>
            <person name="Noirot P."/>
            <person name="Filloux A."/>
            <person name="Mejean V."/>
            <person name="DuBow M."/>
            <person name="Barras F."/>
            <person name="Heulin T."/>
        </authorList>
    </citation>
    <scope>NUCLEOTIDE SEQUENCE [LARGE SCALE GENOMIC DNA]</scope>
    <source>
        <strain evidence="7">ATCC BAA-407 / DSM 14655 / LMG 21543 / TTB310</strain>
    </source>
</reference>
<dbReference type="Pfam" id="PF03466">
    <property type="entry name" value="LysR_substrate"/>
    <property type="match status" value="1"/>
</dbReference>
<dbReference type="GO" id="GO:0003700">
    <property type="term" value="F:DNA-binding transcription factor activity"/>
    <property type="evidence" value="ECO:0007669"/>
    <property type="project" value="InterPro"/>
</dbReference>
<protein>
    <submittedName>
        <fullName evidence="6">Transcriptional regulator, LysR family-like protein</fullName>
    </submittedName>
</protein>
<sequence>MLNIEQINTFVAVVDANSFLGAAERLGLAPPTVSQHIRKLEEALGKQLLQRSRSECKLTVEGERFLPHARALLALESRARGALSTQTLNIAASSNIGAYHLPGLLKRFADLFSPEERPAVEVSVGRNSEVQEQVRTGMAQIGLVEWVQPRPGLSSFKWGSEKMVVIVPPGHPWERKREVSPEQLFRTPMVAGEPGTGTATLLRDLFGSLVGDLATTMSLGSTEAVKRAVMAGLGVSLVMESAVRLETEQGWLVALPLGGAKVEKTLHAMVPDDTLGLDMPRAFLQGALKVAALS</sequence>
<evidence type="ECO:0000256" key="2">
    <source>
        <dbReference type="ARBA" id="ARBA00023015"/>
    </source>
</evidence>
<dbReference type="InterPro" id="IPR036390">
    <property type="entry name" value="WH_DNA-bd_sf"/>
</dbReference>
<proteinExistence type="inferred from homology"/>
<dbReference type="FunFam" id="1.10.10.10:FF:000001">
    <property type="entry name" value="LysR family transcriptional regulator"/>
    <property type="match status" value="1"/>
</dbReference>
<dbReference type="InterPro" id="IPR036388">
    <property type="entry name" value="WH-like_DNA-bd_sf"/>
</dbReference>
<evidence type="ECO:0000313" key="7">
    <source>
        <dbReference type="Proteomes" id="UP000008385"/>
    </source>
</evidence>
<dbReference type="InterPro" id="IPR000847">
    <property type="entry name" value="LysR_HTH_N"/>
</dbReference>
<dbReference type="Pfam" id="PF00126">
    <property type="entry name" value="HTH_1"/>
    <property type="match status" value="1"/>
</dbReference>
<dbReference type="PROSITE" id="PS50931">
    <property type="entry name" value="HTH_LYSR"/>
    <property type="match status" value="1"/>
</dbReference>
<keyword evidence="3" id="KW-0238">DNA-binding</keyword>
<dbReference type="AlphaFoldDB" id="F5XW26"/>
<dbReference type="KEGG" id="rta:Rta_30200"/>
<dbReference type="OrthoDB" id="9786526at2"/>
<comment type="similarity">
    <text evidence="1">Belongs to the LysR transcriptional regulatory family.</text>
</comment>
<evidence type="ECO:0000259" key="5">
    <source>
        <dbReference type="PROSITE" id="PS50931"/>
    </source>
</evidence>
<reference evidence="6 7" key="2">
    <citation type="journal article" date="2011" name="PLoS ONE">
        <title>The Cyst-Dividing Bacterium Ramlibacter tataouinensis TTB310 Genome Reveals a Well-Stocked Toolbox for Adaptation to a Desert Environment.</title>
        <authorList>
            <person name="De Luca G."/>
            <person name="Barakat M."/>
            <person name="Ortet P."/>
            <person name="Fochesato S."/>
            <person name="Jourlin-Castelli C."/>
            <person name="Ansaldi M."/>
            <person name="Py B."/>
            <person name="Fichant G."/>
            <person name="Coutinho P.M."/>
            <person name="Voulhoux R."/>
            <person name="Bastien O."/>
            <person name="Marechal E."/>
            <person name="Henrissat B."/>
            <person name="Quentin Y."/>
            <person name="Noirot P."/>
            <person name="Filloux A."/>
            <person name="Mejean V."/>
            <person name="Dubow M.S."/>
            <person name="Barras F."/>
            <person name="Barbe V."/>
            <person name="Weissenbach J."/>
            <person name="Mihalcescu I."/>
            <person name="Vermeglio A."/>
            <person name="Achouak W."/>
            <person name="Heulin T."/>
        </authorList>
    </citation>
    <scope>NUCLEOTIDE SEQUENCE [LARGE SCALE GENOMIC DNA]</scope>
    <source>
        <strain evidence="7">ATCC BAA-407 / DSM 14655 / LMG 21543 / TTB310</strain>
    </source>
</reference>